<dbReference type="SUPFAM" id="SSF51735">
    <property type="entry name" value="NAD(P)-binding Rossmann-fold domains"/>
    <property type="match status" value="1"/>
</dbReference>
<comment type="caution">
    <text evidence="1">The sequence shown here is derived from an EMBL/GenBank/DDBJ whole genome shotgun (WGS) entry which is preliminary data.</text>
</comment>
<protein>
    <submittedName>
        <fullName evidence="1">Uncharacterized protein</fullName>
    </submittedName>
</protein>
<keyword evidence="2" id="KW-1185">Reference proteome</keyword>
<dbReference type="Gene3D" id="3.40.50.720">
    <property type="entry name" value="NAD(P)-binding Rossmann-like Domain"/>
    <property type="match status" value="2"/>
</dbReference>
<accession>A0ABR0RQE8</accession>
<reference evidence="1 2" key="1">
    <citation type="journal article" date="2023" name="Res Sq">
        <title>Genomic and morphological characterization of Knufia obscura isolated from the Mars 2020 spacecraft assembly facility.</title>
        <authorList>
            <person name="Chander A.M."/>
            <person name="Teixeira M.M."/>
            <person name="Singh N.K."/>
            <person name="Williams M.P."/>
            <person name="Parker C.W."/>
            <person name="Leo P."/>
            <person name="Stajich J.E."/>
            <person name="Torok T."/>
            <person name="Tighe S."/>
            <person name="Mason C.E."/>
            <person name="Venkateswaran K."/>
        </authorList>
    </citation>
    <scope>NUCLEOTIDE SEQUENCE [LARGE SCALE GENOMIC DNA]</scope>
    <source>
        <strain evidence="1 2">CCFEE 5817</strain>
    </source>
</reference>
<dbReference type="EMBL" id="JAVHJV010000005">
    <property type="protein sequence ID" value="KAK5942453.1"/>
    <property type="molecule type" value="Genomic_DNA"/>
</dbReference>
<organism evidence="1 2">
    <name type="scientific">Knufia obscura</name>
    <dbReference type="NCBI Taxonomy" id="1635080"/>
    <lineage>
        <taxon>Eukaryota</taxon>
        <taxon>Fungi</taxon>
        <taxon>Dikarya</taxon>
        <taxon>Ascomycota</taxon>
        <taxon>Pezizomycotina</taxon>
        <taxon>Eurotiomycetes</taxon>
        <taxon>Chaetothyriomycetidae</taxon>
        <taxon>Chaetothyriales</taxon>
        <taxon>Trichomeriaceae</taxon>
        <taxon>Knufia</taxon>
    </lineage>
</organism>
<dbReference type="GeneID" id="89998467"/>
<dbReference type="InterPro" id="IPR051783">
    <property type="entry name" value="NAD(P)-dependent_oxidoreduct"/>
</dbReference>
<dbReference type="Proteomes" id="UP001334248">
    <property type="component" value="Unassembled WGS sequence"/>
</dbReference>
<dbReference type="PANTHER" id="PTHR48079">
    <property type="entry name" value="PROTEIN YEEZ"/>
    <property type="match status" value="1"/>
</dbReference>
<name>A0ABR0RQE8_9EURO</name>
<dbReference type="InterPro" id="IPR036291">
    <property type="entry name" value="NAD(P)-bd_dom_sf"/>
</dbReference>
<dbReference type="RefSeq" id="XP_064730543.1">
    <property type="nucleotide sequence ID" value="XM_064873439.1"/>
</dbReference>
<evidence type="ECO:0000313" key="2">
    <source>
        <dbReference type="Proteomes" id="UP001334248"/>
    </source>
</evidence>
<sequence length="372" mass="40504">MPPKIFITGVTGYIAGDALVSLHKHHPEYSYACLVRTQEKADRVKAAFPNARIVLGDLDDSALLEREAAWADIVLHAADASDHVGAAHAITRGLLRGHSKENPGYWIHTGGTGILTFWDSRDDFRGLGRWSERQYDDLEGVGDLTSLPDDAFHRNVDRIVIGAGVESGGVVRTCVVCPPTIYGELSGSVALFSGAMVCLCGYVLTEVVGKGRGPVSGRGRQVYELAKLVLEKGYTPIVGEGKARWNNVHIEDLSEVYRLLGEKAVAGDASDELWGEKGYILTENGEHVWSDLARTVSAKAVEMGYISDAKEGSLDKDEAIKQAGFEAVSWGLNSRGKAGRARKYLGWKPAMPSIEDEVPNILRQERERMGKV</sequence>
<dbReference type="PANTHER" id="PTHR48079:SF6">
    <property type="entry name" value="NAD(P)-BINDING DOMAIN-CONTAINING PROTEIN-RELATED"/>
    <property type="match status" value="1"/>
</dbReference>
<gene>
    <name evidence="1" type="ORF">PMZ80_005018</name>
</gene>
<proteinExistence type="predicted"/>
<evidence type="ECO:0000313" key="1">
    <source>
        <dbReference type="EMBL" id="KAK5942453.1"/>
    </source>
</evidence>